<dbReference type="STRING" id="714315.GCA_000516535_00810"/>
<sequence length="68" mass="7447">MEFFNKLSQNETYKRIMKTPLSYGAGAMLLGIAVTAYLVIFKKAWGVTGSITVWGAKLFNLAGIDTAK</sequence>
<organism evidence="2 3">
    <name type="scientific">Pseudoleptotrichia goodfellowii</name>
    <dbReference type="NCBI Taxonomy" id="157692"/>
    <lineage>
        <taxon>Bacteria</taxon>
        <taxon>Fusobacteriati</taxon>
        <taxon>Fusobacteriota</taxon>
        <taxon>Fusobacteriia</taxon>
        <taxon>Fusobacteriales</taxon>
        <taxon>Leptotrichiaceae</taxon>
        <taxon>Pseudoleptotrichia</taxon>
    </lineage>
</organism>
<dbReference type="Proteomes" id="UP000321606">
    <property type="component" value="Chromosome"/>
</dbReference>
<keyword evidence="1" id="KW-0812">Transmembrane</keyword>
<evidence type="ECO:0000313" key="2">
    <source>
        <dbReference type="EMBL" id="BBM35889.1"/>
    </source>
</evidence>
<name>A0A510J9A7_9FUSO</name>
<evidence type="ECO:0000313" key="3">
    <source>
        <dbReference type="Proteomes" id="UP000321606"/>
    </source>
</evidence>
<keyword evidence="1" id="KW-0472">Membrane</keyword>
<keyword evidence="1" id="KW-1133">Transmembrane helix</keyword>
<reference evidence="2 3" key="1">
    <citation type="submission" date="2019-07" db="EMBL/GenBank/DDBJ databases">
        <title>Complete Genome Sequence of Leptotrichia goodfellowii Strain JCM 16774.</title>
        <authorList>
            <person name="Watanabe S."/>
            <person name="Cui L."/>
        </authorList>
    </citation>
    <scope>NUCLEOTIDE SEQUENCE [LARGE SCALE GENOMIC DNA]</scope>
    <source>
        <strain evidence="2 3">JCM16774</strain>
    </source>
</reference>
<dbReference type="EMBL" id="AP019822">
    <property type="protein sequence ID" value="BBM35889.1"/>
    <property type="molecule type" value="Genomic_DNA"/>
</dbReference>
<evidence type="ECO:0000256" key="1">
    <source>
        <dbReference type="SAM" id="Phobius"/>
    </source>
</evidence>
<dbReference type="KEGG" id="lgo:JCM16774_0819"/>
<proteinExistence type="predicted"/>
<gene>
    <name evidence="2" type="ORF">JCM16774_0819</name>
</gene>
<accession>A0A510J9A7</accession>
<protein>
    <submittedName>
        <fullName evidence="2">YeeE/YedE family protein</fullName>
    </submittedName>
</protein>
<dbReference type="AlphaFoldDB" id="A0A510J9A7"/>
<feature type="transmembrane region" description="Helical" evidence="1">
    <location>
        <begin position="21"/>
        <end position="40"/>
    </location>
</feature>
<dbReference type="RefSeq" id="WP_232049475.1">
    <property type="nucleotide sequence ID" value="NZ_AP019822.1"/>
</dbReference>